<dbReference type="PANTHER" id="PTHR33067">
    <property type="entry name" value="RNA-DIRECTED DNA POLYMERASE-RELATED"/>
    <property type="match status" value="1"/>
</dbReference>
<name>A0A2I0VJ55_9ASPA</name>
<accession>A0A2I0VJ55</accession>
<dbReference type="EMBL" id="KZ503494">
    <property type="protein sequence ID" value="PKU63452.1"/>
    <property type="molecule type" value="Genomic_DNA"/>
</dbReference>
<evidence type="ECO:0000313" key="2">
    <source>
        <dbReference type="Proteomes" id="UP000233837"/>
    </source>
</evidence>
<evidence type="ECO:0000313" key="1">
    <source>
        <dbReference type="EMBL" id="PKU63452.1"/>
    </source>
</evidence>
<dbReference type="Proteomes" id="UP000233837">
    <property type="component" value="Unassembled WGS sequence"/>
</dbReference>
<reference evidence="1 2" key="1">
    <citation type="journal article" date="2016" name="Sci. Rep.">
        <title>The Dendrobium catenatum Lindl. genome sequence provides insights into polysaccharide synthase, floral development and adaptive evolution.</title>
        <authorList>
            <person name="Zhang G.Q."/>
            <person name="Xu Q."/>
            <person name="Bian C."/>
            <person name="Tsai W.C."/>
            <person name="Yeh C.M."/>
            <person name="Liu K.W."/>
            <person name="Yoshida K."/>
            <person name="Zhang L.S."/>
            <person name="Chang S.B."/>
            <person name="Chen F."/>
            <person name="Shi Y."/>
            <person name="Su Y.Y."/>
            <person name="Zhang Y.Q."/>
            <person name="Chen L.J."/>
            <person name="Yin Y."/>
            <person name="Lin M."/>
            <person name="Huang H."/>
            <person name="Deng H."/>
            <person name="Wang Z.W."/>
            <person name="Zhu S.L."/>
            <person name="Zhao X."/>
            <person name="Deng C."/>
            <person name="Niu S.C."/>
            <person name="Huang J."/>
            <person name="Wang M."/>
            <person name="Liu G.H."/>
            <person name="Yang H.J."/>
            <person name="Xiao X.J."/>
            <person name="Hsiao Y.Y."/>
            <person name="Wu W.L."/>
            <person name="Chen Y.Y."/>
            <person name="Mitsuda N."/>
            <person name="Ohme-Takagi M."/>
            <person name="Luo Y.B."/>
            <person name="Van de Peer Y."/>
            <person name="Liu Z.J."/>
        </authorList>
    </citation>
    <scope>NUCLEOTIDE SEQUENCE [LARGE SCALE GENOMIC DNA]</scope>
    <source>
        <tissue evidence="1">The whole plant</tissue>
    </source>
</reference>
<gene>
    <name evidence="1" type="ORF">MA16_Dca025681</name>
</gene>
<dbReference type="Gene3D" id="2.40.70.10">
    <property type="entry name" value="Acid Proteases"/>
    <property type="match status" value="1"/>
</dbReference>
<protein>
    <submittedName>
        <fullName evidence="1">Uncharacterized protein</fullName>
    </submittedName>
</protein>
<sequence length="89" mass="10418">MPLSNFKRLDIREIQPTYVNLQMNDRSFTYRKAVIDDVLINVNKFIFPIDFIILDMDESREILLILGIPFLATCKAIIDVQKGELTMRI</sequence>
<organism evidence="1 2">
    <name type="scientific">Dendrobium catenatum</name>
    <dbReference type="NCBI Taxonomy" id="906689"/>
    <lineage>
        <taxon>Eukaryota</taxon>
        <taxon>Viridiplantae</taxon>
        <taxon>Streptophyta</taxon>
        <taxon>Embryophyta</taxon>
        <taxon>Tracheophyta</taxon>
        <taxon>Spermatophyta</taxon>
        <taxon>Magnoliopsida</taxon>
        <taxon>Liliopsida</taxon>
        <taxon>Asparagales</taxon>
        <taxon>Orchidaceae</taxon>
        <taxon>Epidendroideae</taxon>
        <taxon>Malaxideae</taxon>
        <taxon>Dendrobiinae</taxon>
        <taxon>Dendrobium</taxon>
    </lineage>
</organism>
<reference evidence="1 2" key="2">
    <citation type="journal article" date="2017" name="Nature">
        <title>The Apostasia genome and the evolution of orchids.</title>
        <authorList>
            <person name="Zhang G.Q."/>
            <person name="Liu K.W."/>
            <person name="Li Z."/>
            <person name="Lohaus R."/>
            <person name="Hsiao Y.Y."/>
            <person name="Niu S.C."/>
            <person name="Wang J.Y."/>
            <person name="Lin Y.C."/>
            <person name="Xu Q."/>
            <person name="Chen L.J."/>
            <person name="Yoshida K."/>
            <person name="Fujiwara S."/>
            <person name="Wang Z.W."/>
            <person name="Zhang Y.Q."/>
            <person name="Mitsuda N."/>
            <person name="Wang M."/>
            <person name="Liu G.H."/>
            <person name="Pecoraro L."/>
            <person name="Huang H.X."/>
            <person name="Xiao X.J."/>
            <person name="Lin M."/>
            <person name="Wu X.Y."/>
            <person name="Wu W.L."/>
            <person name="Chen Y.Y."/>
            <person name="Chang S.B."/>
            <person name="Sakamoto S."/>
            <person name="Ohme-Takagi M."/>
            <person name="Yagi M."/>
            <person name="Zeng S.J."/>
            <person name="Shen C.Y."/>
            <person name="Yeh C.M."/>
            <person name="Luo Y.B."/>
            <person name="Tsai W.C."/>
            <person name="Van de Peer Y."/>
            <person name="Liu Z.J."/>
        </authorList>
    </citation>
    <scope>NUCLEOTIDE SEQUENCE [LARGE SCALE GENOMIC DNA]</scope>
    <source>
        <tissue evidence="1">The whole plant</tissue>
    </source>
</reference>
<dbReference type="PANTHER" id="PTHR33067:SF9">
    <property type="entry name" value="RNA-DIRECTED DNA POLYMERASE"/>
    <property type="match status" value="1"/>
</dbReference>
<dbReference type="InterPro" id="IPR021109">
    <property type="entry name" value="Peptidase_aspartic_dom_sf"/>
</dbReference>
<dbReference type="AlphaFoldDB" id="A0A2I0VJ55"/>
<keyword evidence="2" id="KW-1185">Reference proteome</keyword>
<proteinExistence type="predicted"/>